<dbReference type="Pfam" id="PF07686">
    <property type="entry name" value="V-set"/>
    <property type="match status" value="1"/>
</dbReference>
<dbReference type="PANTHER" id="PTHR44427">
    <property type="entry name" value="CARCINOEMBRYONIC ANTIGEN-RELATED CELL ADHESION MOLECULE 19"/>
    <property type="match status" value="1"/>
</dbReference>
<evidence type="ECO:0000256" key="4">
    <source>
        <dbReference type="ARBA" id="ARBA00038222"/>
    </source>
</evidence>
<protein>
    <submittedName>
        <fullName evidence="10">Carcinoembryonic antigen-related cell adhesion molecule 1-like isoform X1</fullName>
    </submittedName>
</protein>
<dbReference type="Proteomes" id="UP000081671">
    <property type="component" value="Unplaced"/>
</dbReference>
<evidence type="ECO:0000256" key="6">
    <source>
        <dbReference type="SAM" id="Phobius"/>
    </source>
</evidence>
<dbReference type="FunCoup" id="A0A1S3GH59">
    <property type="interactions" value="117"/>
</dbReference>
<name>A0A1S3GH59_DIPOR</name>
<evidence type="ECO:0000313" key="10">
    <source>
        <dbReference type="RefSeq" id="XP_012888208.1"/>
    </source>
</evidence>
<organism evidence="9 10">
    <name type="scientific">Dipodomys ordii</name>
    <name type="common">Ord's kangaroo rat</name>
    <dbReference type="NCBI Taxonomy" id="10020"/>
    <lineage>
        <taxon>Eukaryota</taxon>
        <taxon>Metazoa</taxon>
        <taxon>Chordata</taxon>
        <taxon>Craniata</taxon>
        <taxon>Vertebrata</taxon>
        <taxon>Euteleostomi</taxon>
        <taxon>Mammalia</taxon>
        <taxon>Eutheria</taxon>
        <taxon>Euarchontoglires</taxon>
        <taxon>Glires</taxon>
        <taxon>Rodentia</taxon>
        <taxon>Castorimorpha</taxon>
        <taxon>Heteromyidae</taxon>
        <taxon>Dipodomyinae</taxon>
        <taxon>Dipodomys</taxon>
    </lineage>
</organism>
<dbReference type="SUPFAM" id="SSF48726">
    <property type="entry name" value="Immunoglobulin"/>
    <property type="match status" value="4"/>
</dbReference>
<dbReference type="InterPro" id="IPR003599">
    <property type="entry name" value="Ig_sub"/>
</dbReference>
<keyword evidence="6" id="KW-0472">Membrane</keyword>
<evidence type="ECO:0000256" key="2">
    <source>
        <dbReference type="ARBA" id="ARBA00023180"/>
    </source>
</evidence>
<dbReference type="PANTHER" id="PTHR44427:SF1">
    <property type="entry name" value="CARCINOEMBRYONIC ANTIGEN-RELATED CELL ADHESION MOLECULE 1"/>
    <property type="match status" value="1"/>
</dbReference>
<feature type="domain" description="Ig-like" evidence="8">
    <location>
        <begin position="237"/>
        <end position="314"/>
    </location>
</feature>
<comment type="similarity">
    <text evidence="4">Belongs to the immunoglobulin superfamily. CEA family.</text>
</comment>
<evidence type="ECO:0000256" key="1">
    <source>
        <dbReference type="ARBA" id="ARBA00022729"/>
    </source>
</evidence>
<dbReference type="OrthoDB" id="6159398at2759"/>
<feature type="region of interest" description="Disordered" evidence="5">
    <location>
        <begin position="454"/>
        <end position="473"/>
    </location>
</feature>
<dbReference type="InterPro" id="IPR013783">
    <property type="entry name" value="Ig-like_fold"/>
</dbReference>
<dbReference type="CDD" id="cd20948">
    <property type="entry name" value="IgC2_CEACAM5-like"/>
    <property type="match status" value="1"/>
</dbReference>
<keyword evidence="6" id="KW-0812">Transmembrane</keyword>
<dbReference type="SMART" id="SM00409">
    <property type="entry name" value="IG"/>
    <property type="match status" value="4"/>
</dbReference>
<feature type="region of interest" description="Disordered" evidence="5">
    <location>
        <begin position="79"/>
        <end position="99"/>
    </location>
</feature>
<feature type="domain" description="Ig-like" evidence="8">
    <location>
        <begin position="145"/>
        <end position="232"/>
    </location>
</feature>
<keyword evidence="2" id="KW-0325">Glycoprotein</keyword>
<dbReference type="STRING" id="10020.ENSDORP00000005844"/>
<dbReference type="GO" id="GO:0009986">
    <property type="term" value="C:cell surface"/>
    <property type="evidence" value="ECO:0007669"/>
    <property type="project" value="TreeGrafter"/>
</dbReference>
<evidence type="ECO:0000256" key="5">
    <source>
        <dbReference type="SAM" id="MobiDB-lite"/>
    </source>
</evidence>
<reference evidence="10" key="1">
    <citation type="submission" date="2025-08" db="UniProtKB">
        <authorList>
            <consortium name="RefSeq"/>
        </authorList>
    </citation>
    <scope>IDENTIFICATION</scope>
    <source>
        <tissue evidence="10">Kidney</tissue>
    </source>
</reference>
<dbReference type="AlphaFoldDB" id="A0A1S3GH59"/>
<dbReference type="KEGG" id="dord:105998123"/>
<accession>A0A1S3GH59</accession>
<dbReference type="InterPro" id="IPR013106">
    <property type="entry name" value="Ig_V-set"/>
</dbReference>
<feature type="signal peptide" evidence="7">
    <location>
        <begin position="1"/>
        <end position="34"/>
    </location>
</feature>
<sequence length="473" mass="51676">MEPRSASPRRGCVPWLGLLLTASLLALWPPPVTAQLTIESVPPNAAEGQTVVLKAHNQPPNAELYRWYKGETTEESHRLGAFSTSSNQSTPGPAHSGRETIREDGSLLFQSVTVNDTGVYTLDILERDFASKRASGRFQVFAKLPKPFITSNNSSPMEGEDSVELTCDPETENTNYQWWINGQSLPNDTRLHLSPDNRILTLFHVTRNDMGPYECGTWNLVSDNRSDPFTLNVSYGPDIPIISPPSSYFGQGTNLSLSCHTASNPPAQYSWLFNERPQSSTPALFIPNITVNHSGSYACFAYNSVTGLNSTTVKNIIVLEPVTQPSIQASNTTVTEQQSVVLTCHSTDPGITIRWLFNEQSLPLTTRTKLSKDNSTLSIDPVRREDSGEYRCEVSNPVSSRKSNPLRLDVNYDPTQSSSDLSPGAIAGIVVGVVAGVALIAALAYFLYSRKTGGASNQRDLTEHKPSASSHSK</sequence>
<gene>
    <name evidence="10" type="primary">LOC105998123</name>
</gene>
<dbReference type="InterPro" id="IPR003598">
    <property type="entry name" value="Ig_sub2"/>
</dbReference>
<feature type="region of interest" description="Disordered" evidence="5">
    <location>
        <begin position="394"/>
        <end position="419"/>
    </location>
</feature>
<proteinExistence type="inferred from homology"/>
<feature type="transmembrane region" description="Helical" evidence="6">
    <location>
        <begin position="425"/>
        <end position="448"/>
    </location>
</feature>
<dbReference type="InterPro" id="IPR036179">
    <property type="entry name" value="Ig-like_dom_sf"/>
</dbReference>
<keyword evidence="1 7" id="KW-0732">Signal</keyword>
<dbReference type="GO" id="GO:0007165">
    <property type="term" value="P:signal transduction"/>
    <property type="evidence" value="ECO:0007669"/>
    <property type="project" value="TreeGrafter"/>
</dbReference>
<dbReference type="CDD" id="cd05774">
    <property type="entry name" value="IgV_CEACAM_D1"/>
    <property type="match status" value="1"/>
</dbReference>
<dbReference type="InterPro" id="IPR050831">
    <property type="entry name" value="CEA_cell_adhesion"/>
</dbReference>
<dbReference type="SMART" id="SM00408">
    <property type="entry name" value="IGc2"/>
    <property type="match status" value="3"/>
</dbReference>
<evidence type="ECO:0000259" key="8">
    <source>
        <dbReference type="PROSITE" id="PS50835"/>
    </source>
</evidence>
<dbReference type="GeneID" id="105998123"/>
<keyword evidence="6" id="KW-1133">Transmembrane helix</keyword>
<evidence type="ECO:0000313" key="9">
    <source>
        <dbReference type="Proteomes" id="UP000081671"/>
    </source>
</evidence>
<dbReference type="InterPro" id="IPR007110">
    <property type="entry name" value="Ig-like_dom"/>
</dbReference>
<dbReference type="Pfam" id="PF13895">
    <property type="entry name" value="Ig_2"/>
    <property type="match status" value="1"/>
</dbReference>
<dbReference type="GO" id="GO:0002682">
    <property type="term" value="P:regulation of immune system process"/>
    <property type="evidence" value="ECO:0007669"/>
    <property type="project" value="TreeGrafter"/>
</dbReference>
<keyword evidence="3" id="KW-0393">Immunoglobulin domain</keyword>
<dbReference type="GO" id="GO:0005886">
    <property type="term" value="C:plasma membrane"/>
    <property type="evidence" value="ECO:0007669"/>
    <property type="project" value="TreeGrafter"/>
</dbReference>
<dbReference type="Gene3D" id="2.60.40.10">
    <property type="entry name" value="Immunoglobulins"/>
    <property type="match status" value="4"/>
</dbReference>
<dbReference type="RefSeq" id="XP_012888208.1">
    <property type="nucleotide sequence ID" value="XM_013032754.1"/>
</dbReference>
<keyword evidence="9" id="KW-1185">Reference proteome</keyword>
<feature type="domain" description="Ig-like" evidence="8">
    <location>
        <begin position="325"/>
        <end position="409"/>
    </location>
</feature>
<dbReference type="CDD" id="cd05740">
    <property type="entry name" value="IgI_hCEACAM_2_4_6_like"/>
    <property type="match status" value="1"/>
</dbReference>
<evidence type="ECO:0000256" key="3">
    <source>
        <dbReference type="ARBA" id="ARBA00023319"/>
    </source>
</evidence>
<dbReference type="GO" id="GO:1990782">
    <property type="term" value="F:protein tyrosine kinase binding"/>
    <property type="evidence" value="ECO:0007669"/>
    <property type="project" value="TreeGrafter"/>
</dbReference>
<dbReference type="FunFam" id="2.60.40.10:FF:000244">
    <property type="entry name" value="carcinoembryonic antigen-related cell adhesion molecule 16"/>
    <property type="match status" value="2"/>
</dbReference>
<dbReference type="Pfam" id="PF13927">
    <property type="entry name" value="Ig_3"/>
    <property type="match status" value="2"/>
</dbReference>
<feature type="chain" id="PRO_5010335419" evidence="7">
    <location>
        <begin position="35"/>
        <end position="473"/>
    </location>
</feature>
<dbReference type="InParanoid" id="A0A1S3GH59"/>
<evidence type="ECO:0000256" key="7">
    <source>
        <dbReference type="SAM" id="SignalP"/>
    </source>
</evidence>
<dbReference type="PROSITE" id="PS50835">
    <property type="entry name" value="IG_LIKE"/>
    <property type="match status" value="3"/>
</dbReference>
<feature type="compositionally biased region" description="Polar residues" evidence="5">
    <location>
        <begin position="82"/>
        <end position="91"/>
    </location>
</feature>